<accession>A0A448WLN3</accession>
<evidence type="ECO:0000256" key="1">
    <source>
        <dbReference type="SAM" id="MobiDB-lite"/>
    </source>
</evidence>
<evidence type="ECO:0000313" key="3">
    <source>
        <dbReference type="Proteomes" id="UP000784294"/>
    </source>
</evidence>
<dbReference type="EMBL" id="CAAALY010022351">
    <property type="protein sequence ID" value="VEL14791.1"/>
    <property type="molecule type" value="Genomic_DNA"/>
</dbReference>
<proteinExistence type="predicted"/>
<dbReference type="Proteomes" id="UP000784294">
    <property type="component" value="Unassembled WGS sequence"/>
</dbReference>
<feature type="region of interest" description="Disordered" evidence="1">
    <location>
        <begin position="1"/>
        <end position="21"/>
    </location>
</feature>
<reference evidence="2" key="1">
    <citation type="submission" date="2018-11" db="EMBL/GenBank/DDBJ databases">
        <authorList>
            <consortium name="Pathogen Informatics"/>
        </authorList>
    </citation>
    <scope>NUCLEOTIDE SEQUENCE</scope>
</reference>
<evidence type="ECO:0000313" key="2">
    <source>
        <dbReference type="EMBL" id="VEL14791.1"/>
    </source>
</evidence>
<organism evidence="2 3">
    <name type="scientific">Protopolystoma xenopodis</name>
    <dbReference type="NCBI Taxonomy" id="117903"/>
    <lineage>
        <taxon>Eukaryota</taxon>
        <taxon>Metazoa</taxon>
        <taxon>Spiralia</taxon>
        <taxon>Lophotrochozoa</taxon>
        <taxon>Platyhelminthes</taxon>
        <taxon>Monogenea</taxon>
        <taxon>Polyopisthocotylea</taxon>
        <taxon>Polystomatidea</taxon>
        <taxon>Polystomatidae</taxon>
        <taxon>Protopolystoma</taxon>
    </lineage>
</organism>
<gene>
    <name evidence="2" type="ORF">PXEA_LOCUS8231</name>
</gene>
<comment type="caution">
    <text evidence="2">The sequence shown here is derived from an EMBL/GenBank/DDBJ whole genome shotgun (WGS) entry which is preliminary data.</text>
</comment>
<sequence length="111" mass="12034">MDNANLCPNSESPSPVDATLPAAHHLPGLPLSRDSVDLDAQAVVLSGQMTRKAPDFAENERDHRKIVNQPSAGKNFIIAQLVPRPAKPEDLTISDHQIAVPLTSSRLCYLM</sequence>
<name>A0A448WLN3_9PLAT</name>
<dbReference type="AlphaFoldDB" id="A0A448WLN3"/>
<feature type="compositionally biased region" description="Polar residues" evidence="1">
    <location>
        <begin position="1"/>
        <end position="13"/>
    </location>
</feature>
<keyword evidence="3" id="KW-1185">Reference proteome</keyword>
<protein>
    <submittedName>
        <fullName evidence="2">Uncharacterized protein</fullName>
    </submittedName>
</protein>